<reference evidence="8" key="1">
    <citation type="journal article" date="2011" name="Nature">
        <title>Genome sequence and analysis of the tuber crop potato.</title>
        <authorList>
            <consortium name="The Potato Genome Sequencing Consortium"/>
        </authorList>
    </citation>
    <scope>NUCLEOTIDE SEQUENCE [LARGE SCALE GENOMIC DNA]</scope>
    <source>
        <strain evidence="8">cv. DM1-3 516 R44</strain>
    </source>
</reference>
<dbReference type="Gramene" id="PGSC0003DMT400032445">
    <property type="protein sequence ID" value="PGSC0003DMT400032445"/>
    <property type="gene ID" value="PGSC0003DMG400012467"/>
</dbReference>
<keyword evidence="2 4" id="KW-0863">Zinc-finger</keyword>
<keyword evidence="5" id="KW-1133">Transmembrane helix</keyword>
<dbReference type="PANTHER" id="PTHR33248">
    <property type="entry name" value="ZINC ION-BINDING PROTEIN"/>
    <property type="match status" value="1"/>
</dbReference>
<dbReference type="KEGG" id="sot:102596479"/>
<keyword evidence="3" id="KW-0862">Zinc</keyword>
<evidence type="ECO:0000256" key="3">
    <source>
        <dbReference type="ARBA" id="ARBA00022833"/>
    </source>
</evidence>
<keyword evidence="8" id="KW-1185">Reference proteome</keyword>
<dbReference type="InParanoid" id="M1AXG2"/>
<dbReference type="STRING" id="4113.M1AXG2"/>
<name>M1AXG2_SOLTU</name>
<protein>
    <recommendedName>
        <fullName evidence="6">GRF-type domain-containing protein</fullName>
    </recommendedName>
</protein>
<keyword evidence="5" id="KW-0812">Transmembrane</keyword>
<dbReference type="Proteomes" id="UP000011115">
    <property type="component" value="Unassembled WGS sequence"/>
</dbReference>
<accession>M1AXG2</accession>
<dbReference type="OMA" id="DECFLYG"/>
<evidence type="ECO:0000256" key="2">
    <source>
        <dbReference type="ARBA" id="ARBA00022771"/>
    </source>
</evidence>
<dbReference type="eggNOG" id="ENOG502R6U4">
    <property type="taxonomic scope" value="Eukaryota"/>
</dbReference>
<feature type="domain" description="GRF-type" evidence="6">
    <location>
        <begin position="26"/>
        <end position="67"/>
    </location>
</feature>
<evidence type="ECO:0000256" key="4">
    <source>
        <dbReference type="PROSITE-ProRule" id="PRU01343"/>
    </source>
</evidence>
<dbReference type="PROSITE" id="PS51999">
    <property type="entry name" value="ZF_GRF"/>
    <property type="match status" value="1"/>
</dbReference>
<dbReference type="InterPro" id="IPR010666">
    <property type="entry name" value="Znf_GRF"/>
</dbReference>
<dbReference type="GeneID" id="102596479"/>
<dbReference type="Pfam" id="PF06839">
    <property type="entry name" value="Zn_ribbon_GRF"/>
    <property type="match status" value="1"/>
</dbReference>
<keyword evidence="5" id="KW-0472">Membrane</keyword>
<sequence>MEDVKLNLNSICFDKDDPKLTEEVRCFHGLLLTLKTSWSDNNPGRRFWSCPYYGSRKCKYFRWRDDVVNERYKFVIHKLVKKMKDMNELLVANEKKIKEMEEINSFNDKQITEMEAQSVFTQLEEHSSLKEMDGVLSDCEEVDKLIEVKKKWSTYFNLNRMFMVCLLIMYAAVLIKIGS</sequence>
<evidence type="ECO:0000259" key="6">
    <source>
        <dbReference type="PROSITE" id="PS51999"/>
    </source>
</evidence>
<gene>
    <name evidence="7" type="primary">LOC102596479</name>
</gene>
<evidence type="ECO:0000313" key="8">
    <source>
        <dbReference type="Proteomes" id="UP000011115"/>
    </source>
</evidence>
<dbReference type="GO" id="GO:0008270">
    <property type="term" value="F:zinc ion binding"/>
    <property type="evidence" value="ECO:0007669"/>
    <property type="project" value="UniProtKB-KW"/>
</dbReference>
<dbReference type="PaxDb" id="4113-PGSC0003DMT400032445"/>
<dbReference type="HOGENOM" id="CLU_125220_0_0_1"/>
<organism evidence="7 8">
    <name type="scientific">Solanum tuberosum</name>
    <name type="common">Potato</name>
    <dbReference type="NCBI Taxonomy" id="4113"/>
    <lineage>
        <taxon>Eukaryota</taxon>
        <taxon>Viridiplantae</taxon>
        <taxon>Streptophyta</taxon>
        <taxon>Embryophyta</taxon>
        <taxon>Tracheophyta</taxon>
        <taxon>Spermatophyta</taxon>
        <taxon>Magnoliopsida</taxon>
        <taxon>eudicotyledons</taxon>
        <taxon>Gunneridae</taxon>
        <taxon>Pentapetalae</taxon>
        <taxon>asterids</taxon>
        <taxon>lamiids</taxon>
        <taxon>Solanales</taxon>
        <taxon>Solanaceae</taxon>
        <taxon>Solanoideae</taxon>
        <taxon>Solaneae</taxon>
        <taxon>Solanum</taxon>
    </lineage>
</organism>
<feature type="transmembrane region" description="Helical" evidence="5">
    <location>
        <begin position="158"/>
        <end position="177"/>
    </location>
</feature>
<evidence type="ECO:0000313" key="7">
    <source>
        <dbReference type="EnsemblPlants" id="PGSC0003DMT400032445"/>
    </source>
</evidence>
<dbReference type="RefSeq" id="XP_006358335.1">
    <property type="nucleotide sequence ID" value="XM_006358273.1"/>
</dbReference>
<evidence type="ECO:0000256" key="5">
    <source>
        <dbReference type="SAM" id="Phobius"/>
    </source>
</evidence>
<dbReference type="AlphaFoldDB" id="M1AXG2"/>
<reference evidence="7" key="2">
    <citation type="submission" date="2015-06" db="UniProtKB">
        <authorList>
            <consortium name="EnsemblPlants"/>
        </authorList>
    </citation>
    <scope>IDENTIFICATION</scope>
    <source>
        <strain evidence="7">DM1-3 516 R44</strain>
    </source>
</reference>
<evidence type="ECO:0000256" key="1">
    <source>
        <dbReference type="ARBA" id="ARBA00022723"/>
    </source>
</evidence>
<dbReference type="OrthoDB" id="1291185at2759"/>
<keyword evidence="1" id="KW-0479">Metal-binding</keyword>
<dbReference type="EnsemblPlants" id="PGSC0003DMT400032445">
    <property type="protein sequence ID" value="PGSC0003DMT400032445"/>
    <property type="gene ID" value="PGSC0003DMG400012467"/>
</dbReference>
<proteinExistence type="predicted"/>